<dbReference type="InterPro" id="IPR036010">
    <property type="entry name" value="2Fe-2S_ferredoxin-like_sf"/>
</dbReference>
<dbReference type="CDD" id="cd06185">
    <property type="entry name" value="PDR_like"/>
    <property type="match status" value="1"/>
</dbReference>
<dbReference type="InterPro" id="IPR008333">
    <property type="entry name" value="Cbr1-like_FAD-bd_dom"/>
</dbReference>
<evidence type="ECO:0000256" key="1">
    <source>
        <dbReference type="ARBA" id="ARBA00001974"/>
    </source>
</evidence>
<dbReference type="InterPro" id="IPR050415">
    <property type="entry name" value="MRET"/>
</dbReference>
<accession>A0ABN1VZB1</accession>
<dbReference type="CDD" id="cd00207">
    <property type="entry name" value="fer2"/>
    <property type="match status" value="1"/>
</dbReference>
<dbReference type="PANTHER" id="PTHR47354">
    <property type="entry name" value="NADH OXIDOREDUCTASE HCR"/>
    <property type="match status" value="1"/>
</dbReference>
<dbReference type="SUPFAM" id="SSF52343">
    <property type="entry name" value="Ferredoxin reductase-like, C-terminal NADP-linked domain"/>
    <property type="match status" value="1"/>
</dbReference>
<organism evidence="10 11">
    <name type="scientific">Prauserella halophila</name>
    <dbReference type="NCBI Taxonomy" id="185641"/>
    <lineage>
        <taxon>Bacteria</taxon>
        <taxon>Bacillati</taxon>
        <taxon>Actinomycetota</taxon>
        <taxon>Actinomycetes</taxon>
        <taxon>Pseudonocardiales</taxon>
        <taxon>Pseudonocardiaceae</taxon>
        <taxon>Prauserella</taxon>
    </lineage>
</organism>
<sequence>MTTAGRASFIPSPSLRVLGTLTGAYRYLFAGSRVAPLLSRPDPVRRTGFERRCAVTELQPVAADVVHVTLAAADGEELARWQPGAHIDVTLASGRQRQYSLCGDPHDRHTYRIAVRRIDDGGGGSREIHETLAVGDEITVRGPRNALRLVSAPSYLFVAGGIGITPILPMVKTCHRRGVPWRLLYLGRSRTTMPFLDDLAGLDTGTVEVHADDEHGTASLESVLASADAGAAAYLCGPPGLMDSARRGLGEINPSASVHMERFAPPPVIDGRPFEARLERSGTSVDVADDESALAAIRREVPGVPYSCRQGFCGTCRTRVLAGSVDHRDRILSDDERADTMLICVSRAAHDRLVLDL</sequence>
<evidence type="ECO:0000256" key="4">
    <source>
        <dbReference type="ARBA" id="ARBA00022723"/>
    </source>
</evidence>
<evidence type="ECO:0000259" key="9">
    <source>
        <dbReference type="PROSITE" id="PS51384"/>
    </source>
</evidence>
<dbReference type="Gene3D" id="3.10.20.30">
    <property type="match status" value="1"/>
</dbReference>
<dbReference type="SUPFAM" id="SSF63380">
    <property type="entry name" value="Riboflavin synthase domain-like"/>
    <property type="match status" value="1"/>
</dbReference>
<keyword evidence="7" id="KW-0411">Iron-sulfur</keyword>
<dbReference type="InterPro" id="IPR012675">
    <property type="entry name" value="Beta-grasp_dom_sf"/>
</dbReference>
<comment type="cofactor">
    <cofactor evidence="1">
        <name>FAD</name>
        <dbReference type="ChEBI" id="CHEBI:57692"/>
    </cofactor>
</comment>
<dbReference type="Gene3D" id="3.40.50.80">
    <property type="entry name" value="Nucleotide-binding domain of ferredoxin-NADP reductase (FNR) module"/>
    <property type="match status" value="1"/>
</dbReference>
<evidence type="ECO:0000256" key="7">
    <source>
        <dbReference type="ARBA" id="ARBA00023014"/>
    </source>
</evidence>
<reference evidence="10 11" key="1">
    <citation type="journal article" date="2019" name="Int. J. Syst. Evol. Microbiol.">
        <title>The Global Catalogue of Microorganisms (GCM) 10K type strain sequencing project: providing services to taxonomists for standard genome sequencing and annotation.</title>
        <authorList>
            <consortium name="The Broad Institute Genomics Platform"/>
            <consortium name="The Broad Institute Genome Sequencing Center for Infectious Disease"/>
            <person name="Wu L."/>
            <person name="Ma J."/>
        </authorList>
    </citation>
    <scope>NUCLEOTIDE SEQUENCE [LARGE SCALE GENOMIC DNA]</scope>
    <source>
        <strain evidence="10 11">JCM 13023</strain>
    </source>
</reference>
<feature type="domain" description="FAD-binding FR-type" evidence="9">
    <location>
        <begin position="48"/>
        <end position="150"/>
    </location>
</feature>
<evidence type="ECO:0000259" key="8">
    <source>
        <dbReference type="PROSITE" id="PS51085"/>
    </source>
</evidence>
<keyword evidence="2" id="KW-0285">Flavoprotein</keyword>
<keyword evidence="5" id="KW-0560">Oxidoreductase</keyword>
<evidence type="ECO:0000313" key="11">
    <source>
        <dbReference type="Proteomes" id="UP001500653"/>
    </source>
</evidence>
<keyword evidence="11" id="KW-1185">Reference proteome</keyword>
<dbReference type="PROSITE" id="PS51384">
    <property type="entry name" value="FAD_FR"/>
    <property type="match status" value="1"/>
</dbReference>
<dbReference type="EMBL" id="BAAALN010000002">
    <property type="protein sequence ID" value="GAA1227580.1"/>
    <property type="molecule type" value="Genomic_DNA"/>
</dbReference>
<dbReference type="PROSITE" id="PS00197">
    <property type="entry name" value="2FE2S_FER_1"/>
    <property type="match status" value="1"/>
</dbReference>
<dbReference type="InterPro" id="IPR039261">
    <property type="entry name" value="FNR_nucleotide-bd"/>
</dbReference>
<dbReference type="InterPro" id="IPR006058">
    <property type="entry name" value="2Fe2S_fd_BS"/>
</dbReference>
<dbReference type="Proteomes" id="UP001500653">
    <property type="component" value="Unassembled WGS sequence"/>
</dbReference>
<proteinExistence type="predicted"/>
<name>A0ABN1VZB1_9PSEU</name>
<dbReference type="InterPro" id="IPR001041">
    <property type="entry name" value="2Fe-2S_ferredoxin-type"/>
</dbReference>
<keyword evidence="6" id="KW-0408">Iron</keyword>
<dbReference type="Pfam" id="PF00970">
    <property type="entry name" value="FAD_binding_6"/>
    <property type="match status" value="1"/>
</dbReference>
<keyword evidence="4" id="KW-0479">Metal-binding</keyword>
<comment type="caution">
    <text evidence="10">The sequence shown here is derived from an EMBL/GenBank/DDBJ whole genome shotgun (WGS) entry which is preliminary data.</text>
</comment>
<evidence type="ECO:0000256" key="2">
    <source>
        <dbReference type="ARBA" id="ARBA00022630"/>
    </source>
</evidence>
<dbReference type="PANTHER" id="PTHR47354:SF1">
    <property type="entry name" value="CARNITINE MONOOXYGENASE REDUCTASE SUBUNIT"/>
    <property type="match status" value="1"/>
</dbReference>
<evidence type="ECO:0000256" key="5">
    <source>
        <dbReference type="ARBA" id="ARBA00023002"/>
    </source>
</evidence>
<dbReference type="Gene3D" id="2.40.30.10">
    <property type="entry name" value="Translation factors"/>
    <property type="match status" value="1"/>
</dbReference>
<dbReference type="RefSeq" id="WP_253864736.1">
    <property type="nucleotide sequence ID" value="NZ_BAAALN010000002.1"/>
</dbReference>
<evidence type="ECO:0000313" key="10">
    <source>
        <dbReference type="EMBL" id="GAA1227580.1"/>
    </source>
</evidence>
<keyword evidence="3" id="KW-0001">2Fe-2S</keyword>
<protein>
    <submittedName>
        <fullName evidence="10">PDR/VanB family oxidoreductase</fullName>
    </submittedName>
</protein>
<gene>
    <name evidence="10" type="ORF">GCM10009676_07340</name>
</gene>
<dbReference type="Pfam" id="PF00111">
    <property type="entry name" value="Fer2"/>
    <property type="match status" value="1"/>
</dbReference>
<dbReference type="PROSITE" id="PS51085">
    <property type="entry name" value="2FE2S_FER_2"/>
    <property type="match status" value="1"/>
</dbReference>
<feature type="domain" description="2Fe-2S ferredoxin-type" evidence="8">
    <location>
        <begin position="274"/>
        <end position="357"/>
    </location>
</feature>
<evidence type="ECO:0000256" key="3">
    <source>
        <dbReference type="ARBA" id="ARBA00022714"/>
    </source>
</evidence>
<dbReference type="InterPro" id="IPR017927">
    <property type="entry name" value="FAD-bd_FR_type"/>
</dbReference>
<dbReference type="SUPFAM" id="SSF54292">
    <property type="entry name" value="2Fe-2S ferredoxin-like"/>
    <property type="match status" value="1"/>
</dbReference>
<evidence type="ECO:0000256" key="6">
    <source>
        <dbReference type="ARBA" id="ARBA00023004"/>
    </source>
</evidence>
<dbReference type="InterPro" id="IPR017938">
    <property type="entry name" value="Riboflavin_synthase-like_b-brl"/>
</dbReference>
<dbReference type="PRINTS" id="PR00409">
    <property type="entry name" value="PHDIOXRDTASE"/>
</dbReference>